<dbReference type="Pfam" id="PF13509">
    <property type="entry name" value="S1_2"/>
    <property type="match status" value="2"/>
</dbReference>
<dbReference type="InterPro" id="IPR012340">
    <property type="entry name" value="NA-bd_OB-fold"/>
</dbReference>
<feature type="domain" description="S1 motif" evidence="2">
    <location>
        <begin position="68"/>
        <end position="130"/>
    </location>
</feature>
<feature type="domain" description="S1 motif" evidence="2">
    <location>
        <begin position="2"/>
        <end position="64"/>
    </location>
</feature>
<feature type="domain" description="S1 motif" evidence="2">
    <location>
        <begin position="143"/>
        <end position="205"/>
    </location>
</feature>
<evidence type="ECO:0000256" key="1">
    <source>
        <dbReference type="PIRNR" id="PIRNR012524"/>
    </source>
</evidence>
<gene>
    <name evidence="3" type="ORF">N7U62_04130</name>
</gene>
<dbReference type="Gene3D" id="1.10.10.10">
    <property type="entry name" value="Winged helix-like DNA-binding domain superfamily/Winged helix DNA-binding domain"/>
    <property type="match status" value="1"/>
</dbReference>
<evidence type="ECO:0000313" key="3">
    <source>
        <dbReference type="EMBL" id="MCV9385834.1"/>
    </source>
</evidence>
<dbReference type="Proteomes" id="UP001300692">
    <property type="component" value="Unassembled WGS sequence"/>
</dbReference>
<dbReference type="PIRSF" id="PIRSF012524">
    <property type="entry name" value="YitL_S1"/>
    <property type="match status" value="1"/>
</dbReference>
<proteinExistence type="inferred from homology"/>
<sequence length="275" mass="31516">MHIGEFNTLKVNRFTDNGAYLIDEESEEVLLPNKYVAEGLEIGNEVKVFVYTDSQDRNVATTLTPLAQIKEFACMKVKDVSQYGAFLDWGLEKDLFVPFSEQDRRLKKGQWVTVYTYLDSITKRVAASARIHLFLSREIEGLTEGDEVEIVIGETTINGIRVIINQKYQGLLYENETFEELIKGSKRKAFIKKLREDGKIDVSLRKGGMHDLEAGAQKILDYLESHDGTLPLHDKSSPEEIQEMLQMSKKNFKKSLGILYKQKRIKLEDEEVKLS</sequence>
<protein>
    <submittedName>
        <fullName evidence="3">S1-like domain-containing RNA-binding protein</fullName>
    </submittedName>
</protein>
<accession>A0ABT3CQN4</accession>
<name>A0ABT3CQN4_9BACT</name>
<dbReference type="EMBL" id="JAOYOD010000001">
    <property type="protein sequence ID" value="MCV9385834.1"/>
    <property type="molecule type" value="Genomic_DNA"/>
</dbReference>
<dbReference type="InterPro" id="IPR003029">
    <property type="entry name" value="S1_domain"/>
</dbReference>
<dbReference type="Gene3D" id="2.40.50.140">
    <property type="entry name" value="Nucleic acid-binding proteins"/>
    <property type="match status" value="1"/>
</dbReference>
<comment type="similarity">
    <text evidence="1">Belongs to the CvfB family.</text>
</comment>
<evidence type="ECO:0000259" key="2">
    <source>
        <dbReference type="SMART" id="SM00316"/>
    </source>
</evidence>
<dbReference type="InterPro" id="IPR014464">
    <property type="entry name" value="CvfB_fam"/>
</dbReference>
<dbReference type="InterPro" id="IPR036388">
    <property type="entry name" value="WH-like_DNA-bd_sf"/>
</dbReference>
<dbReference type="RefSeq" id="WP_264136617.1">
    <property type="nucleotide sequence ID" value="NZ_JAOYOD010000001.1"/>
</dbReference>
<dbReference type="PANTHER" id="PTHR37296">
    <property type="entry name" value="CONSERVED VIRULENCE FACTOR B"/>
    <property type="match status" value="1"/>
</dbReference>
<dbReference type="InterPro" id="IPR040764">
    <property type="entry name" value="CvfB_WH"/>
</dbReference>
<dbReference type="PANTHER" id="PTHR37296:SF1">
    <property type="entry name" value="CONSERVED VIRULENCE FACTOR B"/>
    <property type="match status" value="1"/>
</dbReference>
<comment type="caution">
    <text evidence="3">The sequence shown here is derived from an EMBL/GenBank/DDBJ whole genome shotgun (WGS) entry which is preliminary data.</text>
</comment>
<keyword evidence="4" id="KW-1185">Reference proteome</keyword>
<dbReference type="InterPro" id="IPR039566">
    <property type="entry name" value="CvfB_S1_st"/>
</dbReference>
<reference evidence="3 4" key="1">
    <citation type="submission" date="2022-10" db="EMBL/GenBank/DDBJ databases">
        <title>Comparative genomics and taxonomic characterization of three novel marine species of genus Reichenbachiella exhibiting antioxidant and polysaccharide degradation activities.</title>
        <authorList>
            <person name="Muhammad N."/>
            <person name="Lee Y.-J."/>
            <person name="Ko J."/>
            <person name="Kim S.-G."/>
        </authorList>
    </citation>
    <scope>NUCLEOTIDE SEQUENCE [LARGE SCALE GENOMIC DNA]</scope>
    <source>
        <strain evidence="3 4">ABR2-5</strain>
    </source>
</reference>
<dbReference type="SMART" id="SM00316">
    <property type="entry name" value="S1"/>
    <property type="match status" value="3"/>
</dbReference>
<organism evidence="3 4">
    <name type="scientific">Reichenbachiella ulvae</name>
    <dbReference type="NCBI Taxonomy" id="2980104"/>
    <lineage>
        <taxon>Bacteria</taxon>
        <taxon>Pseudomonadati</taxon>
        <taxon>Bacteroidota</taxon>
        <taxon>Cytophagia</taxon>
        <taxon>Cytophagales</taxon>
        <taxon>Reichenbachiellaceae</taxon>
        <taxon>Reichenbachiella</taxon>
    </lineage>
</organism>
<evidence type="ECO:0000313" key="4">
    <source>
        <dbReference type="Proteomes" id="UP001300692"/>
    </source>
</evidence>
<dbReference type="Pfam" id="PF17783">
    <property type="entry name" value="WHD_CvfB"/>
    <property type="match status" value="1"/>
</dbReference>